<dbReference type="GO" id="GO:0005524">
    <property type="term" value="F:ATP binding"/>
    <property type="evidence" value="ECO:0007669"/>
    <property type="project" value="InterPro"/>
</dbReference>
<name>A0A379UQ14_SALET</name>
<proteinExistence type="predicted"/>
<dbReference type="AlphaFoldDB" id="A0A379UQ14"/>
<evidence type="ECO:0000313" key="1">
    <source>
        <dbReference type="EMBL" id="SUG69981.1"/>
    </source>
</evidence>
<organism evidence="1 2">
    <name type="scientific">Salmonella enterica I</name>
    <dbReference type="NCBI Taxonomy" id="59201"/>
    <lineage>
        <taxon>Bacteria</taxon>
        <taxon>Pseudomonadati</taxon>
        <taxon>Pseudomonadota</taxon>
        <taxon>Gammaproteobacteria</taxon>
        <taxon>Enterobacterales</taxon>
        <taxon>Enterobacteriaceae</taxon>
        <taxon>Salmonella</taxon>
    </lineage>
</organism>
<evidence type="ECO:0000313" key="2">
    <source>
        <dbReference type="Proteomes" id="UP000255534"/>
    </source>
</evidence>
<keyword evidence="1" id="KW-0670">Pyruvate</keyword>
<protein>
    <submittedName>
        <fullName evidence="1">Phosphoenolpyruvate synthase</fullName>
        <ecNumber evidence="1">2.7.9.2</ecNumber>
    </submittedName>
</protein>
<sequence>MSNNGSSPLVLWYNQLGMNDVDRVGGKNASLGEMITNLSGMGVSVRMVLQPLPMRLTSFWIKAA</sequence>
<gene>
    <name evidence="1" type="primary">ppsA_1</name>
    <name evidence="1" type="ORF">NCTC5798_01078</name>
</gene>
<accession>A0A379UQ14</accession>
<dbReference type="EC" id="2.7.9.2" evidence="1"/>
<keyword evidence="1" id="KW-0808">Transferase</keyword>
<dbReference type="Gene3D" id="3.30.1490.20">
    <property type="entry name" value="ATP-grasp fold, A domain"/>
    <property type="match status" value="1"/>
</dbReference>
<reference evidence="1 2" key="1">
    <citation type="submission" date="2018-06" db="EMBL/GenBank/DDBJ databases">
        <authorList>
            <consortium name="Pathogen Informatics"/>
            <person name="Doyle S."/>
        </authorList>
    </citation>
    <scope>NUCLEOTIDE SEQUENCE [LARGE SCALE GENOMIC DNA]</scope>
    <source>
        <strain evidence="1 2">NCTC5798</strain>
    </source>
</reference>
<dbReference type="InterPro" id="IPR013815">
    <property type="entry name" value="ATP_grasp_subdomain_1"/>
</dbReference>
<dbReference type="EMBL" id="UGXK01000001">
    <property type="protein sequence ID" value="SUG69981.1"/>
    <property type="molecule type" value="Genomic_DNA"/>
</dbReference>
<dbReference type="Proteomes" id="UP000255534">
    <property type="component" value="Unassembled WGS sequence"/>
</dbReference>
<dbReference type="GO" id="GO:0008986">
    <property type="term" value="F:pyruvate, water dikinase activity"/>
    <property type="evidence" value="ECO:0007669"/>
    <property type="project" value="UniProtKB-EC"/>
</dbReference>
<dbReference type="SUPFAM" id="SSF56059">
    <property type="entry name" value="Glutathione synthetase ATP-binding domain-like"/>
    <property type="match status" value="1"/>
</dbReference>